<name>A0A5P8PP33_9VIRU</name>
<dbReference type="EMBL" id="MN371247">
    <property type="protein sequence ID" value="QFR59053.1"/>
    <property type="molecule type" value="Genomic_RNA"/>
</dbReference>
<protein>
    <submittedName>
        <fullName evidence="1">Uncharacterized protein</fullName>
    </submittedName>
</protein>
<evidence type="ECO:0000313" key="1">
    <source>
        <dbReference type="EMBL" id="QFR59053.1"/>
    </source>
</evidence>
<accession>A0A5P8PP33</accession>
<proteinExistence type="predicted"/>
<organism evidence="1">
    <name type="scientific">Bawangfen virus</name>
    <dbReference type="NCBI Taxonomy" id="2656651"/>
    <lineage>
        <taxon>Viruses</taxon>
        <taxon>Riboviria</taxon>
    </lineage>
</organism>
<reference evidence="1" key="1">
    <citation type="journal article" date="2020" name="Virus Evol.">
        <title>A new lineage of segmented RNA viruses infecting animals.</title>
        <authorList>
            <person name="Obbard D.J."/>
            <person name="Shi M."/>
            <person name="Roberts K.E."/>
            <person name="Longdon B."/>
            <person name="Dennis A.B."/>
        </authorList>
    </citation>
    <scope>NUCLEOTIDE SEQUENCE</scope>
    <source>
        <strain evidence="1">GXSXC121954</strain>
    </source>
</reference>
<sequence>MSKSAVPIQHGFPNPMFERVFGLIQQQQELKALVSEVKTCARSNKSFGDLCQSLRGGLFEERLRRVWEEMHQGKTEPVLGPPPRPCEVYGRFGVGVSVLDFGSGNCSKLSLFSGDLKFSVCDLKPVNTKLVVKILDGPLENHLTNEAKFFTSFMFLSQATPSLAEGILNRDGIHLVPELSWLRREGVATPAGEDLWAVKTLKQTFFDREVNQPGLSLKNGYKLVVGFSAVDVEVNLGSEVSKGPAPDIDATPAGLEDINYEDVTYKYDGVPFELELHQGQAYLVNRAGEQFLGETNFKEHVCLHLERLSEEFVLIRIVEYRGMIPPHCGEVLRYFCSRVKMKINGLPVVGPECWDPHKRPSFPYDGLISRVGERDHYHKAVWTLDLYPEGLPRLRRALEDKGFRLDVDDPPGEGLWEFAMHRDGAVVALQTVRRRFDKIKPTSPETALYLLDKKTLAEHEALTGYKWNN</sequence>